<accession>A0A7I7K2U5</accession>
<keyword evidence="3" id="KW-1185">Reference proteome</keyword>
<sequence length="324" mass="34883">MSMPPMPPGGGPGLPGSGRRPWMLIGVVFAAVVVLVVGLLVWQARSGDASESADAGLDRTVGLLTEKDPVCDDWIRYADELAEETQEWSAIDKTISAGRWTPEQRAVVERASEAMTSAADRFESILPKAENVVLQELITQSIVFWRKYVERLPTYVYTDSMIAGVAGNFGSATTFMCTAVPIVVAGNYTANPVTSSAEDPDELTPFIFASDDSCEGIISLLDRQNRVLRGWASGDPSVPAAEWTANERKLNEAAIPVLEADAWQAQKLAEATSNSILSDILTTYGSYLRAYTQALPDYEPDDGQLWKIATFLGGGLGAACKAPL</sequence>
<evidence type="ECO:0000256" key="1">
    <source>
        <dbReference type="SAM" id="Phobius"/>
    </source>
</evidence>
<protein>
    <submittedName>
        <fullName evidence="2">Uncharacterized protein</fullName>
    </submittedName>
</protein>
<organism evidence="2 3">
    <name type="scientific">Mycolicibacterium duvalii</name>
    <dbReference type="NCBI Taxonomy" id="39688"/>
    <lineage>
        <taxon>Bacteria</taxon>
        <taxon>Bacillati</taxon>
        <taxon>Actinomycetota</taxon>
        <taxon>Actinomycetes</taxon>
        <taxon>Mycobacteriales</taxon>
        <taxon>Mycobacteriaceae</taxon>
        <taxon>Mycolicibacterium</taxon>
    </lineage>
</organism>
<keyword evidence="1" id="KW-0812">Transmembrane</keyword>
<evidence type="ECO:0000313" key="3">
    <source>
        <dbReference type="Proteomes" id="UP000467006"/>
    </source>
</evidence>
<keyword evidence="1" id="KW-1133">Transmembrane helix</keyword>
<dbReference type="Proteomes" id="UP000467006">
    <property type="component" value="Chromosome"/>
</dbReference>
<keyword evidence="1" id="KW-0472">Membrane</keyword>
<evidence type="ECO:0000313" key="2">
    <source>
        <dbReference type="EMBL" id="BBX17924.1"/>
    </source>
</evidence>
<proteinExistence type="predicted"/>
<name>A0A7I7K2U5_9MYCO</name>
<dbReference type="KEGG" id="mdu:MDUV_27840"/>
<reference evidence="2 3" key="1">
    <citation type="journal article" date="2019" name="Emerg. Microbes Infect.">
        <title>Comprehensive subspecies identification of 175 nontuberculous mycobacteria species based on 7547 genomic profiles.</title>
        <authorList>
            <person name="Matsumoto Y."/>
            <person name="Kinjo T."/>
            <person name="Motooka D."/>
            <person name="Nabeya D."/>
            <person name="Jung N."/>
            <person name="Uechi K."/>
            <person name="Horii T."/>
            <person name="Iida T."/>
            <person name="Fujita J."/>
            <person name="Nakamura S."/>
        </authorList>
    </citation>
    <scope>NUCLEOTIDE SEQUENCE [LARGE SCALE GENOMIC DNA]</scope>
    <source>
        <strain evidence="2 3">JCM 6396</strain>
    </source>
</reference>
<dbReference type="AlphaFoldDB" id="A0A7I7K2U5"/>
<feature type="transmembrane region" description="Helical" evidence="1">
    <location>
        <begin position="20"/>
        <end position="42"/>
    </location>
</feature>
<dbReference type="EMBL" id="AP022563">
    <property type="protein sequence ID" value="BBX17924.1"/>
    <property type="molecule type" value="Genomic_DNA"/>
</dbReference>
<gene>
    <name evidence="2" type="ORF">MDUV_27840</name>
</gene>